<dbReference type="AlphaFoldDB" id="Q8NTM6"/>
<proteinExistence type="predicted"/>
<keyword evidence="3" id="KW-1185">Reference proteome</keyword>
<name>Q8NTM6_CORGL</name>
<dbReference type="EMBL" id="BA000036">
    <property type="protein sequence ID" value="BAB97673.1"/>
    <property type="molecule type" value="Genomic_DNA"/>
</dbReference>
<organism evidence="2 3">
    <name type="scientific">Corynebacterium glutamicum (strain ATCC 13032 / DSM 20300 / JCM 1318 / BCRC 11384 / CCUG 27702 / LMG 3730 / NBRC 12168 / NCIMB 10025 / NRRL B-2784 / 534)</name>
    <dbReference type="NCBI Taxonomy" id="196627"/>
    <lineage>
        <taxon>Bacteria</taxon>
        <taxon>Bacillati</taxon>
        <taxon>Actinomycetota</taxon>
        <taxon>Actinomycetes</taxon>
        <taxon>Mycobacteriales</taxon>
        <taxon>Corynebacteriaceae</taxon>
        <taxon>Corynebacterium</taxon>
    </lineage>
</organism>
<feature type="compositionally biased region" description="Low complexity" evidence="1">
    <location>
        <begin position="13"/>
        <end position="34"/>
    </location>
</feature>
<accession>Q8NTM6</accession>
<evidence type="ECO:0000313" key="3">
    <source>
        <dbReference type="Proteomes" id="UP000000582"/>
    </source>
</evidence>
<evidence type="ECO:0000256" key="1">
    <source>
        <dbReference type="SAM" id="MobiDB-lite"/>
    </source>
</evidence>
<sequence>MVGFFDSGRTPGAPQAHPSAPQAHPSAPQAHQPSTRANASVRHASKGASKKHAPEALEMRSPVG</sequence>
<dbReference type="BioCyc" id="CORYNE:G18NG-9836-MONOMER"/>
<feature type="region of interest" description="Disordered" evidence="1">
    <location>
        <begin position="1"/>
        <end position="64"/>
    </location>
</feature>
<dbReference type="HOGENOM" id="CLU_2860104_0_0_11"/>
<evidence type="ECO:0000313" key="2">
    <source>
        <dbReference type="EMBL" id="BAB97673.1"/>
    </source>
</evidence>
<dbReference type="KEGG" id="cgl:Cgl0280"/>
<gene>
    <name evidence="2" type="ordered locus">Cgl0280</name>
</gene>
<dbReference type="Proteomes" id="UP000000582">
    <property type="component" value="Chromosome"/>
</dbReference>
<reference evidence="3" key="1">
    <citation type="journal article" date="2003" name="Appl. Microbiol. Biotechnol.">
        <title>The Corynebacterium glutamicum genome: features and impacts on biotechnological processes.</title>
        <authorList>
            <person name="Ikeda M."/>
            <person name="Nakagawa S."/>
        </authorList>
    </citation>
    <scope>NUCLEOTIDE SEQUENCE [LARGE SCALE GENOMIC DNA]</scope>
    <source>
        <strain evidence="3">ATCC 13032 / DSM 20300 / BCRC 11384 / JCM 1318 / LMG 3730 / NCIMB 10025</strain>
    </source>
</reference>
<protein>
    <submittedName>
        <fullName evidence="2">Uncharacterized protein</fullName>
    </submittedName>
</protein>